<dbReference type="Pfam" id="PF00294">
    <property type="entry name" value="PfkB"/>
    <property type="match status" value="1"/>
</dbReference>
<name>A0A4R5W1E7_9BURK</name>
<sequence>MSTNTAAPIVVFGEALIDIFPDQKIVGGAPFNVARALASLNCPAFFISRVGIDDHANLIRHECSKFNLSPNGIQLDALAPTGQVTVEMSGSSHRFIIEPDQAYDYINEYSAKLALADAYPRQKPAIIYFGMLAQRSEASRRSLYSLLNDSSAPTYLDLNLREGQFTLENIYTALNHTDILKVNEDELQLLLTEFIEAPESDFAIPLHIDHAKSAVSQLIKRFDLQAVVITLGERGYAYMDSNGQVLASQQAPKPALMIDTVGCGDAFSAIFLAGKLFGWPIQQSLDRAQTFASAVCGIKGAVSNDPAFYQQWQSLWIEQESAQ</sequence>
<dbReference type="RefSeq" id="WP_133327984.1">
    <property type="nucleotide sequence ID" value="NZ_SMYL01000004.1"/>
</dbReference>
<dbReference type="AlphaFoldDB" id="A0A4R5W1E7"/>
<dbReference type="GO" id="GO:0005524">
    <property type="term" value="F:ATP binding"/>
    <property type="evidence" value="ECO:0007669"/>
    <property type="project" value="UniProtKB-KW"/>
</dbReference>
<keyword evidence="3" id="KW-0547">Nucleotide-binding</keyword>
<dbReference type="OrthoDB" id="9779730at2"/>
<dbReference type="Gene3D" id="3.40.1190.20">
    <property type="match status" value="1"/>
</dbReference>
<keyword evidence="5" id="KW-0067">ATP-binding</keyword>
<gene>
    <name evidence="7" type="ORF">E2I14_09950</name>
</gene>
<evidence type="ECO:0000313" key="7">
    <source>
        <dbReference type="EMBL" id="TDK65913.1"/>
    </source>
</evidence>
<protein>
    <submittedName>
        <fullName evidence="7">Fructokinase</fullName>
    </submittedName>
</protein>
<evidence type="ECO:0000256" key="1">
    <source>
        <dbReference type="ARBA" id="ARBA00010688"/>
    </source>
</evidence>
<accession>A0A4R5W1E7</accession>
<keyword evidence="2" id="KW-0808">Transferase</keyword>
<dbReference type="GO" id="GO:0016301">
    <property type="term" value="F:kinase activity"/>
    <property type="evidence" value="ECO:0007669"/>
    <property type="project" value="UniProtKB-KW"/>
</dbReference>
<evidence type="ECO:0000256" key="2">
    <source>
        <dbReference type="ARBA" id="ARBA00022679"/>
    </source>
</evidence>
<proteinExistence type="inferred from homology"/>
<evidence type="ECO:0000256" key="5">
    <source>
        <dbReference type="ARBA" id="ARBA00022840"/>
    </source>
</evidence>
<dbReference type="PANTHER" id="PTHR43085:SF1">
    <property type="entry name" value="PSEUDOURIDINE KINASE-RELATED"/>
    <property type="match status" value="1"/>
</dbReference>
<dbReference type="InterPro" id="IPR011611">
    <property type="entry name" value="PfkB_dom"/>
</dbReference>
<evidence type="ECO:0000313" key="8">
    <source>
        <dbReference type="Proteomes" id="UP000294829"/>
    </source>
</evidence>
<evidence type="ECO:0000256" key="4">
    <source>
        <dbReference type="ARBA" id="ARBA00022777"/>
    </source>
</evidence>
<keyword evidence="4 7" id="KW-0418">Kinase</keyword>
<dbReference type="PANTHER" id="PTHR43085">
    <property type="entry name" value="HEXOKINASE FAMILY MEMBER"/>
    <property type="match status" value="1"/>
</dbReference>
<keyword evidence="8" id="KW-1185">Reference proteome</keyword>
<comment type="similarity">
    <text evidence="1">Belongs to the carbohydrate kinase PfkB family.</text>
</comment>
<dbReference type="SUPFAM" id="SSF53613">
    <property type="entry name" value="Ribokinase-like"/>
    <property type="match status" value="1"/>
</dbReference>
<organism evidence="7 8">
    <name type="scientific">Sapientia aquatica</name>
    <dbReference type="NCBI Taxonomy" id="1549640"/>
    <lineage>
        <taxon>Bacteria</taxon>
        <taxon>Pseudomonadati</taxon>
        <taxon>Pseudomonadota</taxon>
        <taxon>Betaproteobacteria</taxon>
        <taxon>Burkholderiales</taxon>
        <taxon>Oxalobacteraceae</taxon>
        <taxon>Sapientia</taxon>
    </lineage>
</organism>
<evidence type="ECO:0000256" key="3">
    <source>
        <dbReference type="ARBA" id="ARBA00022741"/>
    </source>
</evidence>
<dbReference type="InterPro" id="IPR050306">
    <property type="entry name" value="PfkB_Carbo_kinase"/>
</dbReference>
<comment type="caution">
    <text evidence="7">The sequence shown here is derived from an EMBL/GenBank/DDBJ whole genome shotgun (WGS) entry which is preliminary data.</text>
</comment>
<dbReference type="Proteomes" id="UP000294829">
    <property type="component" value="Unassembled WGS sequence"/>
</dbReference>
<dbReference type="EMBL" id="SMYL01000004">
    <property type="protein sequence ID" value="TDK65913.1"/>
    <property type="molecule type" value="Genomic_DNA"/>
</dbReference>
<dbReference type="InterPro" id="IPR029056">
    <property type="entry name" value="Ribokinase-like"/>
</dbReference>
<reference evidence="7 8" key="1">
    <citation type="submission" date="2019-03" db="EMBL/GenBank/DDBJ databases">
        <title>Sapientia aquatica gen. nov., sp. nov., isolated from a crater lake.</title>
        <authorList>
            <person name="Felfoldi T."/>
            <person name="Szabo A."/>
            <person name="Toth E."/>
            <person name="Schumann P."/>
            <person name="Keki Z."/>
            <person name="Marialigeti K."/>
            <person name="Mathe I."/>
        </authorList>
    </citation>
    <scope>NUCLEOTIDE SEQUENCE [LARGE SCALE GENOMIC DNA]</scope>
    <source>
        <strain evidence="7 8">SA-152</strain>
    </source>
</reference>
<feature type="domain" description="Carbohydrate kinase PfkB" evidence="6">
    <location>
        <begin position="23"/>
        <end position="304"/>
    </location>
</feature>
<evidence type="ECO:0000259" key="6">
    <source>
        <dbReference type="Pfam" id="PF00294"/>
    </source>
</evidence>